<dbReference type="STRING" id="880724.Metig_1302"/>
<feature type="transmembrane region" description="Helical" evidence="1">
    <location>
        <begin position="213"/>
        <end position="233"/>
    </location>
</feature>
<dbReference type="Proteomes" id="UP000009227">
    <property type="component" value="Chromosome"/>
</dbReference>
<gene>
    <name evidence="2" type="ordered locus">Metig_1302</name>
</gene>
<reference evidence="2 3" key="1">
    <citation type="submission" date="2011-05" db="EMBL/GenBank/DDBJ databases">
        <title>Complete sequence of Methanotorris igneus Kol 5.</title>
        <authorList>
            <consortium name="US DOE Joint Genome Institute"/>
            <person name="Lucas S."/>
            <person name="Han J."/>
            <person name="Lapidus A."/>
            <person name="Cheng J.-F."/>
            <person name="Goodwin L."/>
            <person name="Pitluck S."/>
            <person name="Peters L."/>
            <person name="Mikhailova N."/>
            <person name="Chertkov O."/>
            <person name="Han C."/>
            <person name="Tapia R."/>
            <person name="Land M."/>
            <person name="Hauser L."/>
            <person name="Kyrpides N."/>
            <person name="Ivanova N."/>
            <person name="Pagani I."/>
            <person name="Sieprawska-Lupa M."/>
            <person name="Whitman W."/>
            <person name="Woyke T."/>
        </authorList>
    </citation>
    <scope>NUCLEOTIDE SEQUENCE [LARGE SCALE GENOMIC DNA]</scope>
    <source>
        <strain evidence="3">DSM 5666 / JCM 11834 / Kol 5</strain>
    </source>
</reference>
<proteinExistence type="predicted"/>
<organism evidence="3">
    <name type="scientific">Methanotorris igneus (strain DSM 5666 / JCM 11834 / Kol 5)</name>
    <dbReference type="NCBI Taxonomy" id="880724"/>
    <lineage>
        <taxon>Archaea</taxon>
        <taxon>Methanobacteriati</taxon>
        <taxon>Methanobacteriota</taxon>
        <taxon>Methanomada group</taxon>
        <taxon>Methanococci</taxon>
        <taxon>Methanococcales</taxon>
        <taxon>Methanocaldococcaceae</taxon>
        <taxon>Methanotorris</taxon>
    </lineage>
</organism>
<keyword evidence="1" id="KW-0812">Transmembrane</keyword>
<evidence type="ECO:0000256" key="1">
    <source>
        <dbReference type="SAM" id="Phobius"/>
    </source>
</evidence>
<evidence type="ECO:0000313" key="2">
    <source>
        <dbReference type="EMBL" id="AEF96839.1"/>
    </source>
</evidence>
<dbReference type="AlphaFoldDB" id="F6BEP2"/>
<dbReference type="EMBL" id="CP002737">
    <property type="protein sequence ID" value="AEF96839.1"/>
    <property type="molecule type" value="Genomic_DNA"/>
</dbReference>
<dbReference type="RefSeq" id="WP_013799436.1">
    <property type="nucleotide sequence ID" value="NC_015562.1"/>
</dbReference>
<sequence>MIKIKYLLILLLLSIGVSQSAYADVTKISYYNMSVNVDSNPSHVVNTITIQNLVKYPLVLGIGELRLQKQTPKKLWIIPIPFTESKEPIKVKNLKGYYYYGGTKTDMDTKVKYFDNYTVIYYEIWEPIDPKGNITLVIEYDAEDIVDNGLLFKTVSIPVGCDMEIDNFNINFKSSEYKTYQNPADKNMHIPKNTLFMINAEFSILPFPELPTYGYVLFWLTILTILVLIFAYYEIKGMGGSKKGDK</sequence>
<evidence type="ECO:0000313" key="3">
    <source>
        <dbReference type="Proteomes" id="UP000009227"/>
    </source>
</evidence>
<dbReference type="OrthoDB" id="65761at2157"/>
<name>F6BEP2_METIK</name>
<dbReference type="GeneID" id="10644165"/>
<dbReference type="KEGG" id="mig:Metig_1302"/>
<keyword evidence="1" id="KW-1133">Transmembrane helix</keyword>
<accession>F6BEP2</accession>
<protein>
    <submittedName>
        <fullName evidence="2">Uncharacterized protein</fullName>
    </submittedName>
</protein>
<keyword evidence="1" id="KW-0472">Membrane</keyword>
<keyword evidence="3" id="KW-1185">Reference proteome</keyword>
<dbReference type="HOGENOM" id="CLU_1187728_0_0_2"/>